<gene>
    <name evidence="5" type="ORF">BM524_10195</name>
</gene>
<evidence type="ECO:0000313" key="6">
    <source>
        <dbReference type="Proteomes" id="UP000182101"/>
    </source>
</evidence>
<proteinExistence type="predicted"/>
<dbReference type="AlphaFoldDB" id="A0AAC9JAK8"/>
<dbReference type="GO" id="GO:0003841">
    <property type="term" value="F:1-acylglycerol-3-phosphate O-acyltransferase activity"/>
    <property type="evidence" value="ECO:0007669"/>
    <property type="project" value="TreeGrafter"/>
</dbReference>
<evidence type="ECO:0000256" key="2">
    <source>
        <dbReference type="ARBA" id="ARBA00022679"/>
    </source>
</evidence>
<name>A0AAC9JAK8_9ALTE</name>
<feature type="domain" description="Phospholipid/glycerol acyltransferase" evidence="4">
    <location>
        <begin position="57"/>
        <end position="169"/>
    </location>
</feature>
<dbReference type="RefSeq" id="WP_071959349.1">
    <property type="nucleotide sequence ID" value="NZ_CP018024.1"/>
</dbReference>
<dbReference type="PANTHER" id="PTHR10434">
    <property type="entry name" value="1-ACYL-SN-GLYCEROL-3-PHOSPHATE ACYLTRANSFERASE"/>
    <property type="match status" value="1"/>
</dbReference>
<dbReference type="EMBL" id="CP018024">
    <property type="protein sequence ID" value="APD90130.1"/>
    <property type="molecule type" value="Genomic_DNA"/>
</dbReference>
<organism evidence="5 6">
    <name type="scientific">Alteromonas mediterranea</name>
    <dbReference type="NCBI Taxonomy" id="314275"/>
    <lineage>
        <taxon>Bacteria</taxon>
        <taxon>Pseudomonadati</taxon>
        <taxon>Pseudomonadota</taxon>
        <taxon>Gammaproteobacteria</taxon>
        <taxon>Alteromonadales</taxon>
        <taxon>Alteromonadaceae</taxon>
        <taxon>Alteromonas/Salinimonas group</taxon>
        <taxon>Alteromonas</taxon>
    </lineage>
</organism>
<dbReference type="SUPFAM" id="SSF69593">
    <property type="entry name" value="Glycerol-3-phosphate (1)-acyltransferase"/>
    <property type="match status" value="1"/>
</dbReference>
<dbReference type="GO" id="GO:0006654">
    <property type="term" value="P:phosphatidic acid biosynthetic process"/>
    <property type="evidence" value="ECO:0007669"/>
    <property type="project" value="TreeGrafter"/>
</dbReference>
<dbReference type="InterPro" id="IPR002123">
    <property type="entry name" value="Plipid/glycerol_acylTrfase"/>
</dbReference>
<dbReference type="SMART" id="SM00563">
    <property type="entry name" value="PlsC"/>
    <property type="match status" value="1"/>
</dbReference>
<dbReference type="PANTHER" id="PTHR10434:SF9">
    <property type="entry name" value="PHOSPHOLIPID_GLYCEROL ACYLTRANSFERASE DOMAIN-CONTAINING PROTEIN"/>
    <property type="match status" value="1"/>
</dbReference>
<evidence type="ECO:0000259" key="4">
    <source>
        <dbReference type="SMART" id="SM00563"/>
    </source>
</evidence>
<evidence type="ECO:0000313" key="5">
    <source>
        <dbReference type="EMBL" id="APD90130.1"/>
    </source>
</evidence>
<reference evidence="5 6" key="1">
    <citation type="submission" date="2016-11" db="EMBL/GenBank/DDBJ databases">
        <title>Networking in microbes: conjugative elements and plasmids in the genus Alteromonas.</title>
        <authorList>
            <person name="Lopez-Perez M."/>
            <person name="Ramon-Marco N."/>
            <person name="Rodriguez-Valera F."/>
        </authorList>
    </citation>
    <scope>NUCLEOTIDE SEQUENCE [LARGE SCALE GENOMIC DNA]</scope>
    <source>
        <strain evidence="5 6">CP48</strain>
    </source>
</reference>
<protein>
    <submittedName>
        <fullName evidence="5">Acyltransferase</fullName>
    </submittedName>
</protein>
<comment type="pathway">
    <text evidence="1">Lipid metabolism.</text>
</comment>
<dbReference type="Proteomes" id="UP000182101">
    <property type="component" value="Chromosome"/>
</dbReference>
<sequence>MTEFTKSSIEGRAIGKVNVGENIPRKWPNWLSQFAAWLLTKRGWKVKGELINQNKAILAVAPHTSNWDFFIGLCIVFSFKLNINFFGKHTIFRGPLGAVVRRLGGIPIERSKAHGVVTTIAHQIAQADHLVLALAPEGTRSPVYPWKTGFMHIAKQANIPIQVIGLDFAKKTIVLGPIIQNVTNIDEQMQTIYTFYDNVCAKYPKNCITKP</sequence>
<evidence type="ECO:0000256" key="1">
    <source>
        <dbReference type="ARBA" id="ARBA00005189"/>
    </source>
</evidence>
<keyword evidence="2" id="KW-0808">Transferase</keyword>
<dbReference type="Pfam" id="PF01553">
    <property type="entry name" value="Acyltransferase"/>
    <property type="match status" value="1"/>
</dbReference>
<keyword evidence="3 5" id="KW-0012">Acyltransferase</keyword>
<evidence type="ECO:0000256" key="3">
    <source>
        <dbReference type="ARBA" id="ARBA00023315"/>
    </source>
</evidence>
<accession>A0AAC9JAK8</accession>